<dbReference type="GO" id="GO:0016301">
    <property type="term" value="F:kinase activity"/>
    <property type="evidence" value="ECO:0007669"/>
    <property type="project" value="UniProtKB-KW"/>
</dbReference>
<feature type="non-terminal residue" evidence="2">
    <location>
        <position position="1"/>
    </location>
</feature>
<evidence type="ECO:0000256" key="1">
    <source>
        <dbReference type="SAM" id="MobiDB-lite"/>
    </source>
</evidence>
<protein>
    <submittedName>
        <fullName evidence="2">Histidine kinase</fullName>
    </submittedName>
</protein>
<feature type="compositionally biased region" description="Basic residues" evidence="1">
    <location>
        <begin position="132"/>
        <end position="141"/>
    </location>
</feature>
<keyword evidence="3" id="KW-1185">Reference proteome</keyword>
<evidence type="ECO:0000313" key="3">
    <source>
        <dbReference type="Proteomes" id="UP000023152"/>
    </source>
</evidence>
<organism evidence="2 3">
    <name type="scientific">Reticulomyxa filosa</name>
    <dbReference type="NCBI Taxonomy" id="46433"/>
    <lineage>
        <taxon>Eukaryota</taxon>
        <taxon>Sar</taxon>
        <taxon>Rhizaria</taxon>
        <taxon>Retaria</taxon>
        <taxon>Foraminifera</taxon>
        <taxon>Monothalamids</taxon>
        <taxon>Reticulomyxidae</taxon>
        <taxon>Reticulomyxa</taxon>
    </lineage>
</organism>
<accession>X6LWD1</accession>
<dbReference type="AlphaFoldDB" id="X6LWD1"/>
<keyword evidence="2" id="KW-0418">Kinase</keyword>
<comment type="caution">
    <text evidence="2">The sequence shown here is derived from an EMBL/GenBank/DDBJ whole genome shotgun (WGS) entry which is preliminary data.</text>
</comment>
<name>X6LWD1_RETFI</name>
<gene>
    <name evidence="2" type="ORF">RFI_31487</name>
</gene>
<feature type="compositionally biased region" description="Low complexity" evidence="1">
    <location>
        <begin position="64"/>
        <end position="94"/>
    </location>
</feature>
<keyword evidence="2" id="KW-0808">Transferase</keyword>
<feature type="region of interest" description="Disordered" evidence="1">
    <location>
        <begin position="43"/>
        <end position="106"/>
    </location>
</feature>
<evidence type="ECO:0000313" key="2">
    <source>
        <dbReference type="EMBL" id="ETO05909.1"/>
    </source>
</evidence>
<feature type="region of interest" description="Disordered" evidence="1">
    <location>
        <begin position="121"/>
        <end position="176"/>
    </location>
</feature>
<feature type="compositionally biased region" description="Polar residues" evidence="1">
    <location>
        <begin position="152"/>
        <end position="163"/>
    </location>
</feature>
<dbReference type="EMBL" id="ASPP01027667">
    <property type="protein sequence ID" value="ETO05909.1"/>
    <property type="molecule type" value="Genomic_DNA"/>
</dbReference>
<sequence>NNNNNNNNNNMSNSSIYNNGNYYTNGINHPNGGSSYQYTKMQLTHGTRSERPPPAHSSSPLLRQSIQSTTSSYTSNSSQGSLNNNNNNSSGVGNAHYTRGRPYNRKSNVHVAYNISEVAVTDDESRETAKRPQPKHQRQKSKSLAGPRFVQNEPQTTEGITQESQREDITSIGTGI</sequence>
<dbReference type="Proteomes" id="UP000023152">
    <property type="component" value="Unassembled WGS sequence"/>
</dbReference>
<proteinExistence type="predicted"/>
<reference evidence="2 3" key="1">
    <citation type="journal article" date="2013" name="Curr. Biol.">
        <title>The Genome of the Foraminiferan Reticulomyxa filosa.</title>
        <authorList>
            <person name="Glockner G."/>
            <person name="Hulsmann N."/>
            <person name="Schleicher M."/>
            <person name="Noegel A.A."/>
            <person name="Eichinger L."/>
            <person name="Gallinger C."/>
            <person name="Pawlowski J."/>
            <person name="Sierra R."/>
            <person name="Euteneuer U."/>
            <person name="Pillet L."/>
            <person name="Moustafa A."/>
            <person name="Platzer M."/>
            <person name="Groth M."/>
            <person name="Szafranski K."/>
            <person name="Schliwa M."/>
        </authorList>
    </citation>
    <scope>NUCLEOTIDE SEQUENCE [LARGE SCALE GENOMIC DNA]</scope>
</reference>